<organism evidence="2 3">
    <name type="scientific">Paraburkholderia ribeironis</name>
    <dbReference type="NCBI Taxonomy" id="1247936"/>
    <lineage>
        <taxon>Bacteria</taxon>
        <taxon>Pseudomonadati</taxon>
        <taxon>Pseudomonadota</taxon>
        <taxon>Betaproteobacteria</taxon>
        <taxon>Burkholderiales</taxon>
        <taxon>Burkholderiaceae</taxon>
        <taxon>Paraburkholderia</taxon>
    </lineage>
</organism>
<reference evidence="2 3" key="1">
    <citation type="submission" date="2016-12" db="EMBL/GenBank/DDBJ databases">
        <authorList>
            <person name="Song W.-J."/>
            <person name="Kurnit D.M."/>
        </authorList>
    </citation>
    <scope>NUCLEOTIDE SEQUENCE [LARGE SCALE GENOMIC DNA]</scope>
    <source>
        <strain evidence="2 3">STM7296</strain>
    </source>
</reference>
<evidence type="ECO:0000313" key="3">
    <source>
        <dbReference type="Proteomes" id="UP000187012"/>
    </source>
</evidence>
<name>A0A1N7RKI9_9BURK</name>
<dbReference type="AlphaFoldDB" id="A0A1N7RKI9"/>
<gene>
    <name evidence="2" type="ORF">BN2475_40052</name>
</gene>
<dbReference type="Proteomes" id="UP000187012">
    <property type="component" value="Unassembled WGS sequence"/>
</dbReference>
<sequence>MPGPGSGGAGMSMQSGRHEVHRRGCDRASKGMAIMATGASHAGRLIGCPACAGATRRAGNIFRMIPKGGVHCSIDPADKTGKRRAGDGESDDSGMRDPWVTGVGLVQSEQILFWYTDVGRMLLLTHQHQARQGLLRPAF</sequence>
<dbReference type="EMBL" id="CYGX02000004">
    <property type="protein sequence ID" value="SIT35207.1"/>
    <property type="molecule type" value="Genomic_DNA"/>
</dbReference>
<feature type="region of interest" description="Disordered" evidence="1">
    <location>
        <begin position="1"/>
        <end position="24"/>
    </location>
</feature>
<feature type="region of interest" description="Disordered" evidence="1">
    <location>
        <begin position="75"/>
        <end position="96"/>
    </location>
</feature>
<keyword evidence="3" id="KW-1185">Reference proteome</keyword>
<protein>
    <submittedName>
        <fullName evidence="2">Uncharacterized protein</fullName>
    </submittedName>
</protein>
<feature type="compositionally biased region" description="Gly residues" evidence="1">
    <location>
        <begin position="1"/>
        <end position="10"/>
    </location>
</feature>
<proteinExistence type="predicted"/>
<feature type="compositionally biased region" description="Basic and acidic residues" evidence="1">
    <location>
        <begin position="76"/>
        <end position="87"/>
    </location>
</feature>
<accession>A0A1N7RKI9</accession>
<evidence type="ECO:0000313" key="2">
    <source>
        <dbReference type="EMBL" id="SIT35207.1"/>
    </source>
</evidence>
<evidence type="ECO:0000256" key="1">
    <source>
        <dbReference type="SAM" id="MobiDB-lite"/>
    </source>
</evidence>